<dbReference type="InterPro" id="IPR036271">
    <property type="entry name" value="Tet_transcr_reg_TetR-rel_C_sf"/>
</dbReference>
<evidence type="ECO:0000259" key="3">
    <source>
        <dbReference type="PROSITE" id="PS50977"/>
    </source>
</evidence>
<dbReference type="Gene3D" id="1.10.10.60">
    <property type="entry name" value="Homeodomain-like"/>
    <property type="match status" value="2"/>
</dbReference>
<dbReference type="Gene3D" id="1.10.357.10">
    <property type="entry name" value="Tetracycline Repressor, domain 2"/>
    <property type="match status" value="2"/>
</dbReference>
<dbReference type="RefSeq" id="WP_165448807.1">
    <property type="nucleotide sequence ID" value="NZ_JADLPK010000011.1"/>
</dbReference>
<evidence type="ECO:0000256" key="1">
    <source>
        <dbReference type="ARBA" id="ARBA00023125"/>
    </source>
</evidence>
<dbReference type="InterPro" id="IPR001647">
    <property type="entry name" value="HTH_TetR"/>
</dbReference>
<dbReference type="PANTHER" id="PTHR30055">
    <property type="entry name" value="HTH-TYPE TRANSCRIPTIONAL REGULATOR RUTR"/>
    <property type="match status" value="1"/>
</dbReference>
<feature type="domain" description="HTH tetR-type" evidence="3">
    <location>
        <begin position="216"/>
        <end position="276"/>
    </location>
</feature>
<dbReference type="SUPFAM" id="SSF48498">
    <property type="entry name" value="Tetracyclin repressor-like, C-terminal domain"/>
    <property type="match status" value="1"/>
</dbReference>
<keyword evidence="1 2" id="KW-0238">DNA-binding</keyword>
<dbReference type="InterPro" id="IPR050109">
    <property type="entry name" value="HTH-type_TetR-like_transc_reg"/>
</dbReference>
<proteinExistence type="predicted"/>
<dbReference type="AlphaFoldDB" id="A0A4U8W478"/>
<feature type="DNA-binding region" description="H-T-H motif" evidence="2">
    <location>
        <begin position="239"/>
        <end position="258"/>
    </location>
</feature>
<dbReference type="Proteomes" id="UP000290439">
    <property type="component" value="Chromosome"/>
</dbReference>
<dbReference type="Pfam" id="PF00440">
    <property type="entry name" value="TetR_N"/>
    <property type="match status" value="2"/>
</dbReference>
<dbReference type="SUPFAM" id="SSF46689">
    <property type="entry name" value="Homeodomain-like"/>
    <property type="match status" value="2"/>
</dbReference>
<dbReference type="PRINTS" id="PR00455">
    <property type="entry name" value="HTHTETR"/>
</dbReference>
<name>A0A4U8W478_9NOCA</name>
<evidence type="ECO:0000313" key="5">
    <source>
        <dbReference type="Proteomes" id="UP000290439"/>
    </source>
</evidence>
<evidence type="ECO:0000313" key="4">
    <source>
        <dbReference type="EMBL" id="VFA96837.1"/>
    </source>
</evidence>
<feature type="DNA-binding region" description="H-T-H motif" evidence="2">
    <location>
        <begin position="44"/>
        <end position="63"/>
    </location>
</feature>
<gene>
    <name evidence="4" type="primary">icaR_1</name>
    <name evidence="4" type="ORF">NCTC10797_00592</name>
</gene>
<reference evidence="4 5" key="1">
    <citation type="submission" date="2019-02" db="EMBL/GenBank/DDBJ databases">
        <authorList>
            <consortium name="Pathogen Informatics"/>
        </authorList>
    </citation>
    <scope>NUCLEOTIDE SEQUENCE [LARGE SCALE GENOMIC DNA]</scope>
    <source>
        <strain evidence="4 5">3012STDY6756504</strain>
    </source>
</reference>
<feature type="domain" description="HTH tetR-type" evidence="3">
    <location>
        <begin position="21"/>
        <end position="81"/>
    </location>
</feature>
<organism evidence="4 5">
    <name type="scientific">Nocardia cyriacigeorgica</name>
    <dbReference type="NCBI Taxonomy" id="135487"/>
    <lineage>
        <taxon>Bacteria</taxon>
        <taxon>Bacillati</taxon>
        <taxon>Actinomycetota</taxon>
        <taxon>Actinomycetes</taxon>
        <taxon>Mycobacteriales</taxon>
        <taxon>Nocardiaceae</taxon>
        <taxon>Nocardia</taxon>
    </lineage>
</organism>
<dbReference type="EMBL" id="LR215973">
    <property type="protein sequence ID" value="VFA96837.1"/>
    <property type="molecule type" value="Genomic_DNA"/>
</dbReference>
<accession>A0A4U8W478</accession>
<dbReference type="PANTHER" id="PTHR30055:SF237">
    <property type="entry name" value="TRANSCRIPTIONAL REPRESSOR MCE3R"/>
    <property type="match status" value="1"/>
</dbReference>
<dbReference type="GO" id="GO:0003700">
    <property type="term" value="F:DNA-binding transcription factor activity"/>
    <property type="evidence" value="ECO:0007669"/>
    <property type="project" value="TreeGrafter"/>
</dbReference>
<protein>
    <submittedName>
        <fullName evidence="4">Intercellular adhesion protein R</fullName>
    </submittedName>
</protein>
<evidence type="ECO:0000256" key="2">
    <source>
        <dbReference type="PROSITE-ProRule" id="PRU00335"/>
    </source>
</evidence>
<dbReference type="InterPro" id="IPR009057">
    <property type="entry name" value="Homeodomain-like_sf"/>
</dbReference>
<sequence length="409" mass="44856">MTASRAEPTAVSRPARGTRPANRRGLIIAAAADLYFRHGYAGVSMRDVADAVAIGPSALYRHFTGKHDLLYAVVADALTTVDAALDGLLADPGADPAVVLAETMLEHRGVGVLWHAEARHLSAEARTELRHQLRGIGARLAEILRRARPGLGPAEADYLSWCVLGVTTSASYYHLELPKERFVGLIAGISRAVAEVPIAALPGPNRTVETTPQWAPNRREAILRTATRLFARHGFAGVGNDDIGAAVGIAGPSIYNHFDSKADILATAMRRGNELLRADMIRQLGRAHSAIDAVRLLITSYCEFVFEYNDLMRLLISETDRLPDEDRRRTRQVQREYIAEWAQLLRQIHPEWDADETRIRIQAAFTVVNDLAATPHLRAIDTIAEPTAAVCRRILEVGEPAQNSRTIVS</sequence>
<dbReference type="GO" id="GO:0000976">
    <property type="term" value="F:transcription cis-regulatory region binding"/>
    <property type="evidence" value="ECO:0007669"/>
    <property type="project" value="TreeGrafter"/>
</dbReference>
<dbReference type="PROSITE" id="PS50977">
    <property type="entry name" value="HTH_TETR_2"/>
    <property type="match status" value="2"/>
</dbReference>